<sequence length="87" mass="9625">MDFGAAIMALKAGRRVAREGWNGKGMFLFLVPGSQFQVNRAPLLGIYPEGTTISYQPHIDMKTAQDTVVPWLASQSDVLAEDWELVD</sequence>
<dbReference type="RefSeq" id="WP_069708281.1">
    <property type="nucleotide sequence ID" value="NZ_CP017075.1"/>
</dbReference>
<organism evidence="2 3">
    <name type="scientific">Novosphingobium resinovorum</name>
    <dbReference type="NCBI Taxonomy" id="158500"/>
    <lineage>
        <taxon>Bacteria</taxon>
        <taxon>Pseudomonadati</taxon>
        <taxon>Pseudomonadota</taxon>
        <taxon>Alphaproteobacteria</taxon>
        <taxon>Sphingomonadales</taxon>
        <taxon>Sphingomonadaceae</taxon>
        <taxon>Novosphingobium</taxon>
    </lineage>
</organism>
<feature type="domain" description="Thoeris anti-defense 2-like" evidence="1">
    <location>
        <begin position="1"/>
        <end position="86"/>
    </location>
</feature>
<dbReference type="EMBL" id="CP017075">
    <property type="protein sequence ID" value="AOR77213.1"/>
    <property type="molecule type" value="Genomic_DNA"/>
</dbReference>
<dbReference type="OrthoDB" id="9806476at2"/>
<keyword evidence="3" id="KW-1185">Reference proteome</keyword>
<dbReference type="InterPro" id="IPR021361">
    <property type="entry name" value="Tad2-like_dom"/>
</dbReference>
<evidence type="ECO:0000313" key="3">
    <source>
        <dbReference type="Proteomes" id="UP000094626"/>
    </source>
</evidence>
<evidence type="ECO:0000313" key="2">
    <source>
        <dbReference type="EMBL" id="AOR77213.1"/>
    </source>
</evidence>
<dbReference type="Pfam" id="PF11195">
    <property type="entry name" value="Tad2-like"/>
    <property type="match status" value="1"/>
</dbReference>
<evidence type="ECO:0000259" key="1">
    <source>
        <dbReference type="Pfam" id="PF11195"/>
    </source>
</evidence>
<dbReference type="KEGG" id="nre:BES08_10970"/>
<protein>
    <recommendedName>
        <fullName evidence="1">Thoeris anti-defense 2-like domain-containing protein</fullName>
    </recommendedName>
</protein>
<accession>A0A1D8A525</accession>
<gene>
    <name evidence="2" type="ORF">BES08_10970</name>
</gene>
<proteinExistence type="predicted"/>
<dbReference type="Proteomes" id="UP000094626">
    <property type="component" value="Chromosome"/>
</dbReference>
<dbReference type="AlphaFoldDB" id="A0A1D8A525"/>
<name>A0A1D8A525_9SPHN</name>
<reference evidence="3" key="1">
    <citation type="journal article" date="2017" name="J. Biotechnol.">
        <title>Complete genome sequence of Novosphingobium resinovorum SA1, a versatile xenobiotic-degrading bacterium capable of utilizing sulfanilic acid.</title>
        <authorList>
            <person name="Hegedus B."/>
            <person name="Kos P.B."/>
            <person name="Balint B."/>
            <person name="Maroti G."/>
            <person name="Gan H.M."/>
            <person name="Perei K."/>
            <person name="Rakhely G."/>
        </authorList>
    </citation>
    <scope>NUCLEOTIDE SEQUENCE [LARGE SCALE GENOMIC DNA]</scope>
    <source>
        <strain evidence="3">SA1</strain>
    </source>
</reference>